<proteinExistence type="predicted"/>
<feature type="coiled-coil region" evidence="1">
    <location>
        <begin position="17"/>
        <end position="44"/>
    </location>
</feature>
<evidence type="ECO:0000313" key="2">
    <source>
        <dbReference type="EMBL" id="HHM44683.1"/>
    </source>
</evidence>
<dbReference type="AlphaFoldDB" id="A0A7J3VUR4"/>
<reference evidence="2" key="1">
    <citation type="journal article" date="2020" name="mSystems">
        <title>Genome- and Community-Level Interaction Insights into Carbon Utilization and Element Cycling Functions of Hydrothermarchaeota in Hydrothermal Sediment.</title>
        <authorList>
            <person name="Zhou Z."/>
            <person name="Liu Y."/>
            <person name="Xu W."/>
            <person name="Pan J."/>
            <person name="Luo Z.H."/>
            <person name="Li M."/>
        </authorList>
    </citation>
    <scope>NUCLEOTIDE SEQUENCE [LARGE SCALE GENOMIC DNA]</scope>
    <source>
        <strain evidence="2">SpSt-1074</strain>
    </source>
</reference>
<evidence type="ECO:0000256" key="1">
    <source>
        <dbReference type="SAM" id="Coils"/>
    </source>
</evidence>
<keyword evidence="1" id="KW-0175">Coiled coil</keyword>
<gene>
    <name evidence="2" type="ORF">ENM31_05250</name>
</gene>
<accession>A0A7J3VUR4</accession>
<comment type="caution">
    <text evidence="2">The sequence shown here is derived from an EMBL/GenBank/DDBJ whole genome shotgun (WGS) entry which is preliminary data.</text>
</comment>
<sequence>MHYWWIDGETGLPEEAARRLKERLAVLEAEKAELRRRLDSVARETEEGVVVGASLVVGPDAVKPLSPASLGTSSNYFNDVVSSNITIPSKTSGKTNIVEADVSQLAAAPLPTPKHYTRQGRRELWFLAEEMPAEVRTSQGDIDLKALIAVLAAKVMRLERIVSGGGEG</sequence>
<dbReference type="EMBL" id="DRXH01000180">
    <property type="protein sequence ID" value="HHM44683.1"/>
    <property type="molecule type" value="Genomic_DNA"/>
</dbReference>
<protein>
    <submittedName>
        <fullName evidence="2">Uncharacterized protein</fullName>
    </submittedName>
</protein>
<name>A0A7J3VUR4_CALS0</name>
<organism evidence="2">
    <name type="scientific">Caldiarchaeum subterraneum</name>
    <dbReference type="NCBI Taxonomy" id="311458"/>
    <lineage>
        <taxon>Archaea</taxon>
        <taxon>Nitrososphaerota</taxon>
        <taxon>Candidatus Caldarchaeales</taxon>
        <taxon>Candidatus Caldarchaeaceae</taxon>
        <taxon>Candidatus Caldarchaeum</taxon>
    </lineage>
</organism>